<gene>
    <name evidence="1" type="ORF">STAS_11935</name>
</gene>
<name>A0A5A7PRR4_STRAF</name>
<dbReference type="EMBL" id="BKCP01004995">
    <property type="protein sequence ID" value="GER35635.1"/>
    <property type="molecule type" value="Genomic_DNA"/>
</dbReference>
<dbReference type="AlphaFoldDB" id="A0A5A7PRR4"/>
<evidence type="ECO:0000313" key="2">
    <source>
        <dbReference type="Proteomes" id="UP000325081"/>
    </source>
</evidence>
<proteinExistence type="predicted"/>
<accession>A0A5A7PRR4</accession>
<organism evidence="1 2">
    <name type="scientific">Striga asiatica</name>
    <name type="common">Asiatic witchweed</name>
    <name type="synonym">Buchnera asiatica</name>
    <dbReference type="NCBI Taxonomy" id="4170"/>
    <lineage>
        <taxon>Eukaryota</taxon>
        <taxon>Viridiplantae</taxon>
        <taxon>Streptophyta</taxon>
        <taxon>Embryophyta</taxon>
        <taxon>Tracheophyta</taxon>
        <taxon>Spermatophyta</taxon>
        <taxon>Magnoliopsida</taxon>
        <taxon>eudicotyledons</taxon>
        <taxon>Gunneridae</taxon>
        <taxon>Pentapetalae</taxon>
        <taxon>asterids</taxon>
        <taxon>lamiids</taxon>
        <taxon>Lamiales</taxon>
        <taxon>Orobanchaceae</taxon>
        <taxon>Buchnereae</taxon>
        <taxon>Striga</taxon>
    </lineage>
</organism>
<protein>
    <submittedName>
        <fullName evidence="1">FBD-associated F-box protein</fullName>
    </submittedName>
</protein>
<comment type="caution">
    <text evidence="1">The sequence shown here is derived from an EMBL/GenBank/DDBJ whole genome shotgun (WGS) entry which is preliminary data.</text>
</comment>
<dbReference type="Proteomes" id="UP000325081">
    <property type="component" value="Unassembled WGS sequence"/>
</dbReference>
<reference evidence="2" key="1">
    <citation type="journal article" date="2019" name="Curr. Biol.">
        <title>Genome Sequence of Striga asiatica Provides Insight into the Evolution of Plant Parasitism.</title>
        <authorList>
            <person name="Yoshida S."/>
            <person name="Kim S."/>
            <person name="Wafula E.K."/>
            <person name="Tanskanen J."/>
            <person name="Kim Y.M."/>
            <person name="Honaas L."/>
            <person name="Yang Z."/>
            <person name="Spallek T."/>
            <person name="Conn C.E."/>
            <person name="Ichihashi Y."/>
            <person name="Cheong K."/>
            <person name="Cui S."/>
            <person name="Der J.P."/>
            <person name="Gundlach H."/>
            <person name="Jiao Y."/>
            <person name="Hori C."/>
            <person name="Ishida J.K."/>
            <person name="Kasahara H."/>
            <person name="Kiba T."/>
            <person name="Kim M.S."/>
            <person name="Koo N."/>
            <person name="Laohavisit A."/>
            <person name="Lee Y.H."/>
            <person name="Lumba S."/>
            <person name="McCourt P."/>
            <person name="Mortimer J.C."/>
            <person name="Mutuku J.M."/>
            <person name="Nomura T."/>
            <person name="Sasaki-Sekimoto Y."/>
            <person name="Seto Y."/>
            <person name="Wang Y."/>
            <person name="Wakatake T."/>
            <person name="Sakakibara H."/>
            <person name="Demura T."/>
            <person name="Yamaguchi S."/>
            <person name="Yoneyama K."/>
            <person name="Manabe R.I."/>
            <person name="Nelson D.C."/>
            <person name="Schulman A.H."/>
            <person name="Timko M.P."/>
            <person name="dePamphilis C.W."/>
            <person name="Choi D."/>
            <person name="Shirasu K."/>
        </authorList>
    </citation>
    <scope>NUCLEOTIDE SEQUENCE [LARGE SCALE GENOMIC DNA]</scope>
    <source>
        <strain evidence="2">cv. UVA1</strain>
    </source>
</reference>
<evidence type="ECO:0000313" key="1">
    <source>
        <dbReference type="EMBL" id="GER35635.1"/>
    </source>
</evidence>
<sequence length="116" mass="13426">MQIWPPPYTTGTSKSLFSPEVKFRSSLFSLTLPSLDKVRTSTRSRRWIKSWSRLVGGVEGSDVAVSAVGLLGLILHRDEEIRGILRIRREFLFEFYKRIANVTQFIFDLFFKIISL</sequence>
<keyword evidence="2" id="KW-1185">Reference proteome</keyword>